<feature type="region of interest" description="Disordered" evidence="1">
    <location>
        <begin position="270"/>
        <end position="293"/>
    </location>
</feature>
<reference evidence="3 4" key="1">
    <citation type="submission" date="2018-01" db="EMBL/GenBank/DDBJ databases">
        <title>Glutamicibacter soli strain NHPC-3 Whole genome sequence and assembly.</title>
        <authorList>
            <person name="Choudhury P."/>
            <person name="Gupta D."/>
            <person name="Sengupta K."/>
            <person name="Jawed A."/>
            <person name="Sultana N."/>
            <person name="Saha P."/>
        </authorList>
    </citation>
    <scope>NUCLEOTIDE SEQUENCE [LARGE SCALE GENOMIC DNA]</scope>
    <source>
        <strain evidence="3 4">NHPC-3</strain>
    </source>
</reference>
<dbReference type="PANTHER" id="PTHR33734">
    <property type="entry name" value="LYSM DOMAIN-CONTAINING GPI-ANCHORED PROTEIN 2"/>
    <property type="match status" value="1"/>
</dbReference>
<feature type="compositionally biased region" description="Low complexity" evidence="1">
    <location>
        <begin position="335"/>
        <end position="360"/>
    </location>
</feature>
<feature type="domain" description="LysM" evidence="2">
    <location>
        <begin position="91"/>
        <end position="134"/>
    </location>
</feature>
<dbReference type="CDD" id="cd00118">
    <property type="entry name" value="LysM"/>
    <property type="match status" value="4"/>
</dbReference>
<dbReference type="PANTHER" id="PTHR33734:SF22">
    <property type="entry name" value="MEMBRANE-BOUND LYTIC MUREIN TRANSGLYCOSYLASE D"/>
    <property type="match status" value="1"/>
</dbReference>
<dbReference type="InterPro" id="IPR008258">
    <property type="entry name" value="Transglycosylase_SLT_dom_1"/>
</dbReference>
<dbReference type="SMART" id="SM00257">
    <property type="entry name" value="LysM"/>
    <property type="match status" value="5"/>
</dbReference>
<feature type="region of interest" description="Disordered" evidence="1">
    <location>
        <begin position="190"/>
        <end position="225"/>
    </location>
</feature>
<dbReference type="SUPFAM" id="SSF54106">
    <property type="entry name" value="LysM domain"/>
    <property type="match status" value="5"/>
</dbReference>
<feature type="domain" description="LysM" evidence="2">
    <location>
        <begin position="290"/>
        <end position="334"/>
    </location>
</feature>
<gene>
    <name evidence="3" type="ORF">C1H84_02715</name>
</gene>
<dbReference type="Pfam" id="PF01476">
    <property type="entry name" value="LysM"/>
    <property type="match status" value="5"/>
</dbReference>
<feature type="compositionally biased region" description="Low complexity" evidence="1">
    <location>
        <begin position="270"/>
        <end position="291"/>
    </location>
</feature>
<dbReference type="Gene3D" id="1.10.530.10">
    <property type="match status" value="1"/>
</dbReference>
<dbReference type="Pfam" id="PF01464">
    <property type="entry name" value="SLT"/>
    <property type="match status" value="1"/>
</dbReference>
<evidence type="ECO:0000259" key="2">
    <source>
        <dbReference type="PROSITE" id="PS51782"/>
    </source>
</evidence>
<feature type="domain" description="LysM" evidence="2">
    <location>
        <begin position="154"/>
        <end position="198"/>
    </location>
</feature>
<comment type="caution">
    <text evidence="3">The sequence shown here is derived from an EMBL/GenBank/DDBJ whole genome shotgun (WGS) entry which is preliminary data.</text>
</comment>
<keyword evidence="4" id="KW-1185">Reference proteome</keyword>
<feature type="region of interest" description="Disordered" evidence="1">
    <location>
        <begin position="134"/>
        <end position="157"/>
    </location>
</feature>
<feature type="domain" description="LysM" evidence="2">
    <location>
        <begin position="223"/>
        <end position="267"/>
    </location>
</feature>
<evidence type="ECO:0000256" key="1">
    <source>
        <dbReference type="SAM" id="MobiDB-lite"/>
    </source>
</evidence>
<protein>
    <submittedName>
        <fullName evidence="3">LysM peptidoglycan-binding domain-containing protein</fullName>
    </submittedName>
</protein>
<dbReference type="InterPro" id="IPR023346">
    <property type="entry name" value="Lysozyme-like_dom_sf"/>
</dbReference>
<feature type="compositionally biased region" description="Low complexity" evidence="1">
    <location>
        <begin position="139"/>
        <end position="155"/>
    </location>
</feature>
<feature type="domain" description="LysM" evidence="2">
    <location>
        <begin position="358"/>
        <end position="403"/>
    </location>
</feature>
<dbReference type="CDD" id="cd00254">
    <property type="entry name" value="LT-like"/>
    <property type="match status" value="1"/>
</dbReference>
<accession>A0A365YQJ7</accession>
<dbReference type="SUPFAM" id="SSF53955">
    <property type="entry name" value="Lysozyme-like"/>
    <property type="match status" value="1"/>
</dbReference>
<dbReference type="PROSITE" id="PS51782">
    <property type="entry name" value="LYSM"/>
    <property type="match status" value="5"/>
</dbReference>
<dbReference type="Proteomes" id="UP000252167">
    <property type="component" value="Unassembled WGS sequence"/>
</dbReference>
<proteinExistence type="predicted"/>
<dbReference type="Gene3D" id="3.10.350.10">
    <property type="entry name" value="LysM domain"/>
    <property type="match status" value="5"/>
</dbReference>
<feature type="region of interest" description="Disordered" evidence="1">
    <location>
        <begin position="333"/>
        <end position="360"/>
    </location>
</feature>
<dbReference type="AlphaFoldDB" id="A0A365YQJ7"/>
<dbReference type="InterPro" id="IPR036779">
    <property type="entry name" value="LysM_dom_sf"/>
</dbReference>
<dbReference type="GO" id="GO:0008932">
    <property type="term" value="F:lytic endotransglycosylase activity"/>
    <property type="evidence" value="ECO:0007669"/>
    <property type="project" value="TreeGrafter"/>
</dbReference>
<dbReference type="EMBL" id="POAF01000001">
    <property type="protein sequence ID" value="RBM04214.1"/>
    <property type="molecule type" value="Genomic_DNA"/>
</dbReference>
<evidence type="ECO:0000313" key="3">
    <source>
        <dbReference type="EMBL" id="RBM04214.1"/>
    </source>
</evidence>
<sequence length="579" mass="59055">MRNDSMPHKATHVSTHALGVVAGAAIPAAVIGSLALAPAAYAAPAVSVNTPGSAAKSVTPENIKIAEDQIKAHLIASRVPSLGLPAKASTKEIKIPAGASLSSLAVEYKTTVSKLKDLNDLKSDFIVAGKTLKVPGHGSSSSKSSKSSNTSATSSYTVKSGDTLSAIAAKHKMSLSDLLKKNDISSSTRIFPGDKVKVDGGSAESSSKRSSSSKSSSTSSGSASYTVKAGDTLGGIAIKHNMSLSALLSKNGISASKPIFPGDKLTINGSANSSSSSGKSSSSSKPSGGASYTVKSGDTLSGIASKNGMKLGTLLSLNGISASKPIFPGDKIKVSGSASSSSSSSSSSKPSGGSSKASSYAVKSGDTLGGIAAKHGMKLSDLLDKNPQLSTSTPLQIGTKVKVSGSSVSSTSTGGSKKKIGNTFLGRTYADHVVSSANENKDYLDSISVPSRSEMQSIIVSTANRMGVDPALALAHSMQESGFNMRAVSPANALGAMQVIPSTGEWMSSRLGKKLNLLNPQDNVTAGVAVIRYNLDNTDNLDDAIAAYYQGLGGVKKYGMYDDTKRYVASVKSLMKQYR</sequence>
<evidence type="ECO:0000313" key="4">
    <source>
        <dbReference type="Proteomes" id="UP000252167"/>
    </source>
</evidence>
<organism evidence="3 4">
    <name type="scientific">Glutamicibacter soli</name>
    <dbReference type="NCBI Taxonomy" id="453836"/>
    <lineage>
        <taxon>Bacteria</taxon>
        <taxon>Bacillati</taxon>
        <taxon>Actinomycetota</taxon>
        <taxon>Actinomycetes</taxon>
        <taxon>Micrococcales</taxon>
        <taxon>Micrococcaceae</taxon>
        <taxon>Glutamicibacter</taxon>
    </lineage>
</organism>
<dbReference type="InterPro" id="IPR018392">
    <property type="entry name" value="LysM"/>
</dbReference>
<feature type="compositionally biased region" description="Low complexity" evidence="1">
    <location>
        <begin position="201"/>
        <end position="224"/>
    </location>
</feature>
<name>A0A365YQJ7_9MICC</name>